<dbReference type="InterPro" id="IPR001173">
    <property type="entry name" value="Glyco_trans_2-like"/>
</dbReference>
<dbReference type="Proteomes" id="UP001247542">
    <property type="component" value="Unassembled WGS sequence"/>
</dbReference>
<evidence type="ECO:0000313" key="4">
    <source>
        <dbReference type="Proteomes" id="UP001247542"/>
    </source>
</evidence>
<evidence type="ECO:0000259" key="2">
    <source>
        <dbReference type="Pfam" id="PF00535"/>
    </source>
</evidence>
<dbReference type="PANTHER" id="PTHR48090">
    <property type="entry name" value="UNDECAPRENYL-PHOSPHATE 4-DEOXY-4-FORMAMIDO-L-ARABINOSE TRANSFERASE-RELATED"/>
    <property type="match status" value="1"/>
</dbReference>
<protein>
    <submittedName>
        <fullName evidence="3">Glycosyltransferase family 2 protein</fullName>
    </submittedName>
</protein>
<dbReference type="Pfam" id="PF00535">
    <property type="entry name" value="Glycos_transf_2"/>
    <property type="match status" value="1"/>
</dbReference>
<gene>
    <name evidence="3" type="ORF">QS713_03875</name>
</gene>
<name>A0ABU3IA08_9ACTO</name>
<dbReference type="Gene3D" id="3.90.550.10">
    <property type="entry name" value="Spore Coat Polysaccharide Biosynthesis Protein SpsA, Chain A"/>
    <property type="match status" value="1"/>
</dbReference>
<proteinExistence type="inferred from homology"/>
<dbReference type="SUPFAM" id="SSF53448">
    <property type="entry name" value="Nucleotide-diphospho-sugar transferases"/>
    <property type="match status" value="1"/>
</dbReference>
<keyword evidence="4" id="KW-1185">Reference proteome</keyword>
<dbReference type="PANTHER" id="PTHR48090:SF7">
    <property type="entry name" value="RFBJ PROTEIN"/>
    <property type="match status" value="1"/>
</dbReference>
<dbReference type="RefSeq" id="WP_313272573.1">
    <property type="nucleotide sequence ID" value="NZ_JASXSX010000001.1"/>
</dbReference>
<sequence>MSLVDKTWLVIPLYNEGTVIRNVIEEAKRTFPNIICVDDGSRDNSAQEAHAAGAYVATHPVNLGQGAALQTGIDFFLTQTDGRYLVTFDADGQHDVNDALAMVQAAEKEDLGFVFGSRFLGGKLEAGLIKRIMLRFVAFITRLRTGAVLTDAHNGLRAIRRDAAMQVNLKQNRMAHATEIVYALLDTGLKWKEMPTHIRYTDYSRGKGQSILNSINILVELIMK</sequence>
<evidence type="ECO:0000256" key="1">
    <source>
        <dbReference type="ARBA" id="ARBA00006739"/>
    </source>
</evidence>
<dbReference type="CDD" id="cd04179">
    <property type="entry name" value="DPM_DPG-synthase_like"/>
    <property type="match status" value="1"/>
</dbReference>
<dbReference type="InterPro" id="IPR029044">
    <property type="entry name" value="Nucleotide-diphossugar_trans"/>
</dbReference>
<organism evidence="3 4">
    <name type="scientific">Gleimia hominis</name>
    <dbReference type="NCBI Taxonomy" id="595468"/>
    <lineage>
        <taxon>Bacteria</taxon>
        <taxon>Bacillati</taxon>
        <taxon>Actinomycetota</taxon>
        <taxon>Actinomycetes</taxon>
        <taxon>Actinomycetales</taxon>
        <taxon>Actinomycetaceae</taxon>
        <taxon>Gleimia</taxon>
    </lineage>
</organism>
<accession>A0ABU3IA08</accession>
<evidence type="ECO:0000313" key="3">
    <source>
        <dbReference type="EMBL" id="MDT3767205.1"/>
    </source>
</evidence>
<reference evidence="3 4" key="1">
    <citation type="submission" date="2023-06" db="EMBL/GenBank/DDBJ databases">
        <title>Draft genome sequence of Gleimia hominis type strain CCUG 57540T.</title>
        <authorList>
            <person name="Salva-Serra F."/>
            <person name="Cardew S."/>
            <person name="Jensie Markopoulos S."/>
            <person name="Ohlen M."/>
            <person name="Inganas E."/>
            <person name="Svensson-Stadler L."/>
            <person name="Moore E.R.B."/>
        </authorList>
    </citation>
    <scope>NUCLEOTIDE SEQUENCE [LARGE SCALE GENOMIC DNA]</scope>
    <source>
        <strain evidence="3 4">CCUG 57540</strain>
    </source>
</reference>
<dbReference type="InterPro" id="IPR050256">
    <property type="entry name" value="Glycosyltransferase_2"/>
</dbReference>
<dbReference type="EMBL" id="JASXSX010000001">
    <property type="protein sequence ID" value="MDT3767205.1"/>
    <property type="molecule type" value="Genomic_DNA"/>
</dbReference>
<feature type="domain" description="Glycosyltransferase 2-like" evidence="2">
    <location>
        <begin position="9"/>
        <end position="164"/>
    </location>
</feature>
<comment type="similarity">
    <text evidence="1">Belongs to the glycosyltransferase 2 family.</text>
</comment>
<comment type="caution">
    <text evidence="3">The sequence shown here is derived from an EMBL/GenBank/DDBJ whole genome shotgun (WGS) entry which is preliminary data.</text>
</comment>